<dbReference type="InterPro" id="IPR029044">
    <property type="entry name" value="Nucleotide-diphossugar_trans"/>
</dbReference>
<gene>
    <name evidence="2" type="ORF">ENG67_00115</name>
</gene>
<dbReference type="InterPro" id="IPR001173">
    <property type="entry name" value="Glyco_trans_2-like"/>
</dbReference>
<comment type="caution">
    <text evidence="2">The sequence shown here is derived from an EMBL/GenBank/DDBJ whole genome shotgun (WGS) entry which is preliminary data.</text>
</comment>
<accession>A0A7C0XBY0</accession>
<dbReference type="EMBL" id="DRBW01000007">
    <property type="protein sequence ID" value="HDM89597.1"/>
    <property type="molecule type" value="Genomic_DNA"/>
</dbReference>
<dbReference type="PANTHER" id="PTHR43685:SF11">
    <property type="entry name" value="GLYCOSYLTRANSFERASE TAGX-RELATED"/>
    <property type="match status" value="1"/>
</dbReference>
<dbReference type="Pfam" id="PF00535">
    <property type="entry name" value="Glycos_transf_2"/>
    <property type="match status" value="1"/>
</dbReference>
<protein>
    <submittedName>
        <fullName evidence="2">Glycosyltransferase</fullName>
    </submittedName>
</protein>
<dbReference type="Gene3D" id="3.90.550.10">
    <property type="entry name" value="Spore Coat Polysaccharide Biosynthesis Protein SpsA, Chain A"/>
    <property type="match status" value="1"/>
</dbReference>
<dbReference type="SUPFAM" id="SSF53448">
    <property type="entry name" value="Nucleotide-diphospho-sugar transferases"/>
    <property type="match status" value="2"/>
</dbReference>
<dbReference type="PANTHER" id="PTHR43685">
    <property type="entry name" value="GLYCOSYLTRANSFERASE"/>
    <property type="match status" value="1"/>
</dbReference>
<dbReference type="Proteomes" id="UP000885931">
    <property type="component" value="Unassembled WGS sequence"/>
</dbReference>
<evidence type="ECO:0000259" key="1">
    <source>
        <dbReference type="Pfam" id="PF00535"/>
    </source>
</evidence>
<reference evidence="2" key="1">
    <citation type="journal article" date="2020" name="mSystems">
        <title>Genome- and Community-Level Interaction Insights into Carbon Utilization and Element Cycling Functions of Hydrothermarchaeota in Hydrothermal Sediment.</title>
        <authorList>
            <person name="Zhou Z."/>
            <person name="Liu Y."/>
            <person name="Xu W."/>
            <person name="Pan J."/>
            <person name="Luo Z.H."/>
            <person name="Li M."/>
        </authorList>
    </citation>
    <scope>NUCLEOTIDE SEQUENCE [LARGE SCALE GENOMIC DNA]</scope>
    <source>
        <strain evidence="2">HyVt-237</strain>
    </source>
</reference>
<dbReference type="InterPro" id="IPR050834">
    <property type="entry name" value="Glycosyltransf_2"/>
</dbReference>
<feature type="domain" description="Glycosyltransferase 2-like" evidence="1">
    <location>
        <begin position="221"/>
        <end position="346"/>
    </location>
</feature>
<dbReference type="AlphaFoldDB" id="A0A7C0XBY0"/>
<sequence>MISLICAGGKFLPSGAIDPGKIEIFTRQRANFSNVNVIEVEEDVPFIMEAARKARGEYLLFLLGPARFMEGFERIFSDAMERPYPVLVFSDHIEGGTPRRLYDYRGDITERFPMGYVLGVKKSVLLELGLRPEFKRAYLYDFRLRLEERGGKIIRLREPLYEVPLSGGSGGLLASFSYLNYPPELEREVEKAFKDMLKRRGAFLSGGIRKVIDGDGEVPISVIIPVRNRARFIGKALDSLMRQTFVDFEVVITDTGSTDGTKEIIAEYAEKDRRIRPIFVEGGTLAEALNLCVRYSRGRYVAQLDSDDEYTPDALEVAFGAMEKHPEAALGVSYYEVIDEEGGLIEELGVVRHLEFDRNNILRTEGAGALRIWRRSVLLKLGLFDERNFPDFGEDYDMVLKAVESHDLVRIHRVLYRYRKHGGSSDITTEEERKINLKTLARKAAMERRKLINRAGLIARGLPAS</sequence>
<organism evidence="2">
    <name type="scientific">candidate division WOR-3 bacterium</name>
    <dbReference type="NCBI Taxonomy" id="2052148"/>
    <lineage>
        <taxon>Bacteria</taxon>
        <taxon>Bacteria division WOR-3</taxon>
    </lineage>
</organism>
<name>A0A7C0XBY0_UNCW3</name>
<proteinExistence type="predicted"/>
<evidence type="ECO:0000313" key="2">
    <source>
        <dbReference type="EMBL" id="HDM89597.1"/>
    </source>
</evidence>